<sequence length="427" mass="47752">MMASKNSLEEDSYTDPHDLESSDESDDGIHPTVSSYPRSTTHPLIDYVKNEWQTNPKYRDASKSPSPDRFPTGFRILASIVTAPRFRRYIIVYLVLLVTCWLTWKSILAPQMAENEALVKSLDAKTKDRVGGWYGTNAIPKFSDIVHMRTLDPSLLPGDERLRAGDRNRRRLIIVGDVHGCKDELDQLMEKVAFSPANGDHLIFTGDMINKGPQSLAVVDFARQHYASCVRGNHEDRILLLRQQMKDSNTLAQPDELDKDTISSGHYTERKLAKQLNDDEADWLEACPVILKLGQIKDMGQVVVVHGGLVPGVDLDRQDPSSVMNMRTIDLDTHVPSPSRDGMPWTKVFNKYSSMLYSEIKRTVPNAKSRMMTVIYGHDAASGLNIKKYTKGLDSGCVKGGKLTAMVIEDGGKQHTVSVKCSNYLEG</sequence>
<proteinExistence type="predicted"/>
<feature type="region of interest" description="Disordered" evidence="1">
    <location>
        <begin position="1"/>
        <end position="42"/>
    </location>
</feature>
<dbReference type="AlphaFoldDB" id="A0A443HW71"/>
<dbReference type="PANTHER" id="PTHR42850">
    <property type="entry name" value="METALLOPHOSPHOESTERASE"/>
    <property type="match status" value="1"/>
</dbReference>
<gene>
    <name evidence="4" type="ORF">C8Q69DRAFT_463798</name>
</gene>
<accession>A0A443HW71</accession>
<feature type="compositionally biased region" description="Polar residues" evidence="1">
    <location>
        <begin position="32"/>
        <end position="42"/>
    </location>
</feature>
<evidence type="ECO:0000256" key="2">
    <source>
        <dbReference type="SAM" id="Phobius"/>
    </source>
</evidence>
<dbReference type="InterPro" id="IPR004843">
    <property type="entry name" value="Calcineurin-like_PHP"/>
</dbReference>
<evidence type="ECO:0000313" key="4">
    <source>
        <dbReference type="EMBL" id="RWQ96078.1"/>
    </source>
</evidence>
<feature type="transmembrane region" description="Helical" evidence="2">
    <location>
        <begin position="86"/>
        <end position="104"/>
    </location>
</feature>
<keyword evidence="2" id="KW-0472">Membrane</keyword>
<dbReference type="GO" id="GO:0005737">
    <property type="term" value="C:cytoplasm"/>
    <property type="evidence" value="ECO:0007669"/>
    <property type="project" value="TreeGrafter"/>
</dbReference>
<dbReference type="Gene3D" id="3.60.21.10">
    <property type="match status" value="1"/>
</dbReference>
<dbReference type="SUPFAM" id="SSF56300">
    <property type="entry name" value="Metallo-dependent phosphatases"/>
    <property type="match status" value="1"/>
</dbReference>
<dbReference type="GeneID" id="39599664"/>
<evidence type="ECO:0000259" key="3">
    <source>
        <dbReference type="Pfam" id="PF00149"/>
    </source>
</evidence>
<reference evidence="4 5" key="1">
    <citation type="journal article" date="2018" name="Front. Microbiol.">
        <title>Genomic and genetic insights into a cosmopolitan fungus, Paecilomyces variotii (Eurotiales).</title>
        <authorList>
            <person name="Urquhart A.S."/>
            <person name="Mondo S.J."/>
            <person name="Makela M.R."/>
            <person name="Hane J.K."/>
            <person name="Wiebenga A."/>
            <person name="He G."/>
            <person name="Mihaltcheva S."/>
            <person name="Pangilinan J."/>
            <person name="Lipzen A."/>
            <person name="Barry K."/>
            <person name="de Vries R.P."/>
            <person name="Grigoriev I.V."/>
            <person name="Idnurm A."/>
        </authorList>
    </citation>
    <scope>NUCLEOTIDE SEQUENCE [LARGE SCALE GENOMIC DNA]</scope>
    <source>
        <strain evidence="4 5">CBS 101075</strain>
    </source>
</reference>
<dbReference type="VEuPathDB" id="FungiDB:C8Q69DRAFT_463798"/>
<evidence type="ECO:0000313" key="5">
    <source>
        <dbReference type="Proteomes" id="UP000283841"/>
    </source>
</evidence>
<dbReference type="CDD" id="cd00144">
    <property type="entry name" value="MPP_PPP_family"/>
    <property type="match status" value="1"/>
</dbReference>
<dbReference type="EMBL" id="RCNU01000004">
    <property type="protein sequence ID" value="RWQ96078.1"/>
    <property type="molecule type" value="Genomic_DNA"/>
</dbReference>
<comment type="caution">
    <text evidence="4">The sequence shown here is derived from an EMBL/GenBank/DDBJ whole genome shotgun (WGS) entry which is preliminary data.</text>
</comment>
<feature type="domain" description="Calcineurin-like phosphoesterase" evidence="3">
    <location>
        <begin position="171"/>
        <end position="343"/>
    </location>
</feature>
<dbReference type="GO" id="GO:0006798">
    <property type="term" value="P:polyphosphate catabolic process"/>
    <property type="evidence" value="ECO:0007669"/>
    <property type="project" value="TreeGrafter"/>
</dbReference>
<dbReference type="STRING" id="264951.A0A443HW71"/>
<dbReference type="InterPro" id="IPR029052">
    <property type="entry name" value="Metallo-depent_PP-like"/>
</dbReference>
<dbReference type="GO" id="GO:0016791">
    <property type="term" value="F:phosphatase activity"/>
    <property type="evidence" value="ECO:0007669"/>
    <property type="project" value="TreeGrafter"/>
</dbReference>
<dbReference type="RefSeq" id="XP_028485723.1">
    <property type="nucleotide sequence ID" value="XM_028630387.1"/>
</dbReference>
<dbReference type="InterPro" id="IPR050126">
    <property type="entry name" value="Ap4A_hydrolase"/>
</dbReference>
<dbReference type="Proteomes" id="UP000283841">
    <property type="component" value="Unassembled WGS sequence"/>
</dbReference>
<keyword evidence="2" id="KW-1133">Transmembrane helix</keyword>
<dbReference type="PANTHER" id="PTHR42850:SF4">
    <property type="entry name" value="ZINC-DEPENDENT ENDOPOLYPHOSPHATASE"/>
    <property type="match status" value="1"/>
</dbReference>
<name>A0A443HW71_BYSSP</name>
<organism evidence="4 5">
    <name type="scientific">Byssochlamys spectabilis</name>
    <name type="common">Paecilomyces variotii</name>
    <dbReference type="NCBI Taxonomy" id="264951"/>
    <lineage>
        <taxon>Eukaryota</taxon>
        <taxon>Fungi</taxon>
        <taxon>Dikarya</taxon>
        <taxon>Ascomycota</taxon>
        <taxon>Pezizomycotina</taxon>
        <taxon>Eurotiomycetes</taxon>
        <taxon>Eurotiomycetidae</taxon>
        <taxon>Eurotiales</taxon>
        <taxon>Thermoascaceae</taxon>
        <taxon>Paecilomyces</taxon>
    </lineage>
</organism>
<dbReference type="Pfam" id="PF00149">
    <property type="entry name" value="Metallophos"/>
    <property type="match status" value="1"/>
</dbReference>
<dbReference type="GO" id="GO:0000298">
    <property type="term" value="F:endopolyphosphatase activity"/>
    <property type="evidence" value="ECO:0007669"/>
    <property type="project" value="TreeGrafter"/>
</dbReference>
<keyword evidence="5" id="KW-1185">Reference proteome</keyword>
<protein>
    <submittedName>
        <fullName evidence="4">Ser/Thr protein phosphatase family</fullName>
    </submittedName>
</protein>
<keyword evidence="2" id="KW-0812">Transmembrane</keyword>
<evidence type="ECO:0000256" key="1">
    <source>
        <dbReference type="SAM" id="MobiDB-lite"/>
    </source>
</evidence>